<sequence length="525" mass="59775">MPQRMTLWENRPRVILPPNEIDNRVEICMPTRNGVSNPVMDWVGIKLVEDGVYVVVESEWRARGEFGGINLDLPRRVHVMGSLYLSGEGWRTFGITLASGGDPVRMLERVWQITWREGFEFEDPEREDVTVELLLNARDRPFTTIHTPVGQLQMQVTPMGFTNAVAEAQRRMLAVAGDMFPAKCEPYIDDNPIKGARDKDETEIQPDIQRFVWDHLQNIKELLRRFLVYNITANGPKSILEVLELTILGFRCGSYGRKPDPTKTNKISKWPTPLRTTTEVRVFLGVVGFRIIFIKGFAKIAEPILAMILEKDTLDLTEDQEAVVQILKDIRTSEQVTLVASCFNDEIERIADLRNRVGGLSKVCITPRVEDAEPIDAFLYYEGGTLVADNEMEELAYTSGELLIKALERESPAVVAELREGAVTRTSCKEKRDSWGDIVGPQEELMAMVVEGVREAVTSLAESWKQKRHQDLVNQVQNGQEDRRDRKEFLLIRMYDRIFKEIGLLLVGSKKAEVASRKAREEVDK</sequence>
<protein>
    <submittedName>
        <fullName evidence="1">Uncharacterized protein</fullName>
    </submittedName>
</protein>
<dbReference type="InterPro" id="IPR051320">
    <property type="entry name" value="Viral_Replic_Matur_Polypro"/>
</dbReference>
<dbReference type="AlphaFoldDB" id="A0A388KIN5"/>
<evidence type="ECO:0000313" key="2">
    <source>
        <dbReference type="Proteomes" id="UP000265515"/>
    </source>
</evidence>
<name>A0A388KIN5_CHABU</name>
<evidence type="ECO:0000313" key="1">
    <source>
        <dbReference type="EMBL" id="GBG69887.1"/>
    </source>
</evidence>
<dbReference type="Gene3D" id="3.10.10.10">
    <property type="entry name" value="HIV Type 1 Reverse Transcriptase, subunit A, domain 1"/>
    <property type="match status" value="1"/>
</dbReference>
<keyword evidence="2" id="KW-1185">Reference proteome</keyword>
<dbReference type="Gene3D" id="3.30.70.270">
    <property type="match status" value="2"/>
</dbReference>
<dbReference type="SUPFAM" id="SSF56672">
    <property type="entry name" value="DNA/RNA polymerases"/>
    <property type="match status" value="1"/>
</dbReference>
<dbReference type="OrthoDB" id="5599163at2759"/>
<proteinExistence type="predicted"/>
<dbReference type="Proteomes" id="UP000265515">
    <property type="component" value="Unassembled WGS sequence"/>
</dbReference>
<dbReference type="EMBL" id="BFEA01000121">
    <property type="protein sequence ID" value="GBG69887.1"/>
    <property type="molecule type" value="Genomic_DNA"/>
</dbReference>
<dbReference type="InterPro" id="IPR043128">
    <property type="entry name" value="Rev_trsase/Diguanyl_cyclase"/>
</dbReference>
<comment type="caution">
    <text evidence="1">The sequence shown here is derived from an EMBL/GenBank/DDBJ whole genome shotgun (WGS) entry which is preliminary data.</text>
</comment>
<dbReference type="Gramene" id="GBG69887">
    <property type="protein sequence ID" value="GBG69887"/>
    <property type="gene ID" value="CBR_g4715"/>
</dbReference>
<dbReference type="InterPro" id="IPR043502">
    <property type="entry name" value="DNA/RNA_pol_sf"/>
</dbReference>
<dbReference type="PANTHER" id="PTHR33064">
    <property type="entry name" value="POL PROTEIN"/>
    <property type="match status" value="1"/>
</dbReference>
<gene>
    <name evidence="1" type="ORF">CBR_g4715</name>
</gene>
<reference evidence="1 2" key="1">
    <citation type="journal article" date="2018" name="Cell">
        <title>The Chara Genome: Secondary Complexity and Implications for Plant Terrestrialization.</title>
        <authorList>
            <person name="Nishiyama T."/>
            <person name="Sakayama H."/>
            <person name="Vries J.D."/>
            <person name="Buschmann H."/>
            <person name="Saint-Marcoux D."/>
            <person name="Ullrich K.K."/>
            <person name="Haas F.B."/>
            <person name="Vanderstraeten L."/>
            <person name="Becker D."/>
            <person name="Lang D."/>
            <person name="Vosolsobe S."/>
            <person name="Rombauts S."/>
            <person name="Wilhelmsson P.K.I."/>
            <person name="Janitza P."/>
            <person name="Kern R."/>
            <person name="Heyl A."/>
            <person name="Rumpler F."/>
            <person name="Villalobos L.I.A.C."/>
            <person name="Clay J.M."/>
            <person name="Skokan R."/>
            <person name="Toyoda A."/>
            <person name="Suzuki Y."/>
            <person name="Kagoshima H."/>
            <person name="Schijlen E."/>
            <person name="Tajeshwar N."/>
            <person name="Catarino B."/>
            <person name="Hetherington A.J."/>
            <person name="Saltykova A."/>
            <person name="Bonnot C."/>
            <person name="Breuninger H."/>
            <person name="Symeonidi A."/>
            <person name="Radhakrishnan G.V."/>
            <person name="Van Nieuwerburgh F."/>
            <person name="Deforce D."/>
            <person name="Chang C."/>
            <person name="Karol K.G."/>
            <person name="Hedrich R."/>
            <person name="Ulvskov P."/>
            <person name="Glockner G."/>
            <person name="Delwiche C.F."/>
            <person name="Petrasek J."/>
            <person name="Van de Peer Y."/>
            <person name="Friml J."/>
            <person name="Beilby M."/>
            <person name="Dolan L."/>
            <person name="Kohara Y."/>
            <person name="Sugano S."/>
            <person name="Fujiyama A."/>
            <person name="Delaux P.-M."/>
            <person name="Quint M."/>
            <person name="TheiBen G."/>
            <person name="Hagemann M."/>
            <person name="Harholt J."/>
            <person name="Dunand C."/>
            <person name="Zachgo S."/>
            <person name="Langdale J."/>
            <person name="Maumus F."/>
            <person name="Straeten D.V.D."/>
            <person name="Gould S.B."/>
            <person name="Rensing S.A."/>
        </authorList>
    </citation>
    <scope>NUCLEOTIDE SEQUENCE [LARGE SCALE GENOMIC DNA]</scope>
    <source>
        <strain evidence="1 2">S276</strain>
    </source>
</reference>
<dbReference type="PANTHER" id="PTHR33064:SF37">
    <property type="entry name" value="RIBONUCLEASE H"/>
    <property type="match status" value="1"/>
</dbReference>
<organism evidence="1 2">
    <name type="scientific">Chara braunii</name>
    <name type="common">Braun's stonewort</name>
    <dbReference type="NCBI Taxonomy" id="69332"/>
    <lineage>
        <taxon>Eukaryota</taxon>
        <taxon>Viridiplantae</taxon>
        <taxon>Streptophyta</taxon>
        <taxon>Charophyceae</taxon>
        <taxon>Charales</taxon>
        <taxon>Characeae</taxon>
        <taxon>Chara</taxon>
    </lineage>
</organism>
<accession>A0A388KIN5</accession>